<organism evidence="1">
    <name type="scientific">Pantoea phage Survivor</name>
    <dbReference type="NCBI Taxonomy" id="3232176"/>
    <lineage>
        <taxon>Viruses</taxon>
        <taxon>Duplodnaviria</taxon>
        <taxon>Heunggongvirae</taxon>
        <taxon>Uroviricota</taxon>
        <taxon>Caudoviricetes</taxon>
    </lineage>
</organism>
<protein>
    <submittedName>
        <fullName evidence="1">Uncharacterized protein</fullName>
    </submittedName>
</protein>
<reference evidence="1" key="1">
    <citation type="submission" date="2024-06" db="EMBL/GenBank/DDBJ databases">
        <authorList>
            <person name="Gannavaram S."/>
            <person name="Nemani S."/>
            <person name="Datta M."/>
            <person name="Picchiottino A."/>
            <person name="Mereddy A."/>
            <person name="Gannavaram N."/>
            <person name="Honeycutt C."/>
            <person name="Tran D."/>
            <person name="Choi K."/>
            <person name="Srinivasan K."/>
            <person name="Johnson A."/>
        </authorList>
    </citation>
    <scope>NUCLEOTIDE SEQUENCE</scope>
</reference>
<name>A0AAU8KXD8_9CAUD</name>
<sequence length="125" mass="15018">MSYLQISQFDKDDIDDVQKNDEGHPFFDYWEYCDYQQDCHERLNVEGHAELLNEFFGMTPGEEMDYYILDKEKLEALISLFDNHNWDDDLPSYKTKNVGILEELNKRLADFDFDGEQHLVISWDY</sequence>
<proteinExistence type="predicted"/>
<evidence type="ECO:0000313" key="1">
    <source>
        <dbReference type="EMBL" id="XCN28142.1"/>
    </source>
</evidence>
<accession>A0AAU8KXD8</accession>
<dbReference type="EMBL" id="PP885733">
    <property type="protein sequence ID" value="XCN28142.1"/>
    <property type="molecule type" value="Genomic_DNA"/>
</dbReference>